<evidence type="ECO:0000256" key="3">
    <source>
        <dbReference type="ARBA" id="ARBA00023274"/>
    </source>
</evidence>
<dbReference type="GO" id="GO:0006412">
    <property type="term" value="P:translation"/>
    <property type="evidence" value="ECO:0007669"/>
    <property type="project" value="InterPro"/>
</dbReference>
<evidence type="ECO:0000256" key="2">
    <source>
        <dbReference type="ARBA" id="ARBA00022980"/>
    </source>
</evidence>
<reference evidence="6" key="1">
    <citation type="submission" date="2023-03" db="EMBL/GenBank/DDBJ databases">
        <authorList>
            <person name="Steffen K."/>
            <person name="Cardenas P."/>
        </authorList>
    </citation>
    <scope>NUCLEOTIDE SEQUENCE</scope>
</reference>
<dbReference type="EMBL" id="CASHTH010002603">
    <property type="protein sequence ID" value="CAI8032444.1"/>
    <property type="molecule type" value="Genomic_DNA"/>
</dbReference>
<evidence type="ECO:0000313" key="6">
    <source>
        <dbReference type="EMBL" id="CAI8032444.1"/>
    </source>
</evidence>
<dbReference type="InterPro" id="IPR013005">
    <property type="entry name" value="Ribosomal_uL4-like"/>
</dbReference>
<dbReference type="PANTHER" id="PTHR10746:SF6">
    <property type="entry name" value="LARGE RIBOSOMAL SUBUNIT PROTEIN UL4M"/>
    <property type="match status" value="1"/>
</dbReference>
<dbReference type="GO" id="GO:1990904">
    <property type="term" value="C:ribonucleoprotein complex"/>
    <property type="evidence" value="ECO:0007669"/>
    <property type="project" value="UniProtKB-KW"/>
</dbReference>
<dbReference type="Proteomes" id="UP001174909">
    <property type="component" value="Unassembled WGS sequence"/>
</dbReference>
<keyword evidence="2 6" id="KW-0689">Ribosomal protein</keyword>
<protein>
    <recommendedName>
        <fullName evidence="4">Large ribosomal subunit protein uL4m</fullName>
    </recommendedName>
</protein>
<feature type="non-terminal residue" evidence="6">
    <location>
        <position position="1"/>
    </location>
</feature>
<comment type="similarity">
    <text evidence="1">Belongs to the universal ribosomal protein uL4 family.</text>
</comment>
<feature type="compositionally biased region" description="Basic residues" evidence="5">
    <location>
        <begin position="34"/>
        <end position="45"/>
    </location>
</feature>
<dbReference type="Pfam" id="PF00573">
    <property type="entry name" value="Ribosomal_L4"/>
    <property type="match status" value="1"/>
</dbReference>
<feature type="region of interest" description="Disordered" evidence="5">
    <location>
        <begin position="16"/>
        <end position="47"/>
    </location>
</feature>
<dbReference type="InterPro" id="IPR002136">
    <property type="entry name" value="Ribosomal_uL4"/>
</dbReference>
<dbReference type="PANTHER" id="PTHR10746">
    <property type="entry name" value="50S RIBOSOMAL PROTEIN L4"/>
    <property type="match status" value="1"/>
</dbReference>
<dbReference type="HAMAP" id="MF_01328_B">
    <property type="entry name" value="Ribosomal_uL4_B"/>
    <property type="match status" value="1"/>
</dbReference>
<keyword evidence="7" id="KW-1185">Reference proteome</keyword>
<sequence>RADIGLVWESVVQENAAARRGTHGTKTRGEVRGSGRKPWRQKGTGRARVGEIRNPLWRTGGTVFGPRPRSYAYPLPKKVVRRALRAALVQKLRDGAVTVVDELSVDEPKTSQAVELLARFDVAGRALLVDTKSGEHLKRAVQNLSKVRVVDSNQVTARDVAAAARILMTPAAVEHLEKVLAS</sequence>
<comment type="caution">
    <text evidence="6">The sequence shown here is derived from an EMBL/GenBank/DDBJ whole genome shotgun (WGS) entry which is preliminary data.</text>
</comment>
<dbReference type="NCBIfam" id="TIGR03953">
    <property type="entry name" value="rplD_bact"/>
    <property type="match status" value="1"/>
</dbReference>
<dbReference type="Gene3D" id="3.40.1370.10">
    <property type="match status" value="1"/>
</dbReference>
<dbReference type="AlphaFoldDB" id="A0AA35SMU6"/>
<keyword evidence="3" id="KW-0687">Ribonucleoprotein</keyword>
<accession>A0AA35SMU6</accession>
<dbReference type="InterPro" id="IPR023574">
    <property type="entry name" value="Ribosomal_uL4_dom_sf"/>
</dbReference>
<gene>
    <name evidence="6" type="ORF">GBAR_LOCUS18343</name>
</gene>
<dbReference type="SUPFAM" id="SSF52166">
    <property type="entry name" value="Ribosomal protein L4"/>
    <property type="match status" value="1"/>
</dbReference>
<proteinExistence type="inferred from homology"/>
<evidence type="ECO:0000256" key="4">
    <source>
        <dbReference type="ARBA" id="ARBA00040565"/>
    </source>
</evidence>
<dbReference type="GO" id="GO:0003735">
    <property type="term" value="F:structural constituent of ribosome"/>
    <property type="evidence" value="ECO:0007669"/>
    <property type="project" value="InterPro"/>
</dbReference>
<evidence type="ECO:0000256" key="5">
    <source>
        <dbReference type="SAM" id="MobiDB-lite"/>
    </source>
</evidence>
<organism evidence="6 7">
    <name type="scientific">Geodia barretti</name>
    <name type="common">Barrett's horny sponge</name>
    <dbReference type="NCBI Taxonomy" id="519541"/>
    <lineage>
        <taxon>Eukaryota</taxon>
        <taxon>Metazoa</taxon>
        <taxon>Porifera</taxon>
        <taxon>Demospongiae</taxon>
        <taxon>Heteroscleromorpha</taxon>
        <taxon>Tetractinellida</taxon>
        <taxon>Astrophorina</taxon>
        <taxon>Geodiidae</taxon>
        <taxon>Geodia</taxon>
    </lineage>
</organism>
<dbReference type="GO" id="GO:0005840">
    <property type="term" value="C:ribosome"/>
    <property type="evidence" value="ECO:0007669"/>
    <property type="project" value="UniProtKB-KW"/>
</dbReference>
<name>A0AA35SMU6_GEOBA</name>
<evidence type="ECO:0000256" key="1">
    <source>
        <dbReference type="ARBA" id="ARBA00010528"/>
    </source>
</evidence>
<evidence type="ECO:0000313" key="7">
    <source>
        <dbReference type="Proteomes" id="UP001174909"/>
    </source>
</evidence>